<dbReference type="PANTHER" id="PTHR42872">
    <property type="entry name" value="PROTEIN-GLUTAMATE METHYLESTERASE/PROTEIN-GLUTAMINE GLUTAMINASE"/>
    <property type="match status" value="1"/>
</dbReference>
<gene>
    <name evidence="8" type="ORF">LLW17_09710</name>
</gene>
<evidence type="ECO:0000313" key="9">
    <source>
        <dbReference type="Proteomes" id="UP001197770"/>
    </source>
</evidence>
<reference evidence="8 9" key="1">
    <citation type="submission" date="2021-11" db="EMBL/GenBank/DDBJ databases">
        <title>Seasonal and diel survey of microbial diversity of the Tyrrhenian coast.</title>
        <authorList>
            <person name="Gattoni G."/>
            <person name="Corral P."/>
        </authorList>
    </citation>
    <scope>NUCLEOTIDE SEQUENCE [LARGE SCALE GENOMIC DNA]</scope>
    <source>
        <strain evidence="8 9">Mr9</strain>
    </source>
</reference>
<feature type="region of interest" description="Disordered" evidence="6">
    <location>
        <begin position="328"/>
        <end position="347"/>
    </location>
</feature>
<proteinExistence type="predicted"/>
<keyword evidence="5" id="KW-0175">Coiled coil</keyword>
<dbReference type="Gene3D" id="3.40.50.180">
    <property type="entry name" value="Methylesterase CheB, C-terminal domain"/>
    <property type="match status" value="1"/>
</dbReference>
<dbReference type="EC" id="3.1.1.61" evidence="2"/>
<feature type="active site" evidence="4">
    <location>
        <position position="135"/>
    </location>
</feature>
<feature type="active site" evidence="4">
    <location>
        <position position="43"/>
    </location>
</feature>
<dbReference type="PIRSF" id="PIRSF036461">
    <property type="entry name" value="Chmtx_methlestr"/>
    <property type="match status" value="1"/>
</dbReference>
<dbReference type="EMBL" id="JAJGMW010000011">
    <property type="protein sequence ID" value="MCC4212994.1"/>
    <property type="molecule type" value="Genomic_DNA"/>
</dbReference>
<comment type="caution">
    <text evidence="8">The sequence shown here is derived from an EMBL/GenBank/DDBJ whole genome shotgun (WGS) entry which is preliminary data.</text>
</comment>
<dbReference type="PROSITE" id="PS50122">
    <property type="entry name" value="CHEB"/>
    <property type="match status" value="1"/>
</dbReference>
<dbReference type="Proteomes" id="UP001197770">
    <property type="component" value="Unassembled WGS sequence"/>
</dbReference>
<keyword evidence="4" id="KW-0145">Chemotaxis</keyword>
<feature type="domain" description="CheB-type methylesterase" evidence="7">
    <location>
        <begin position="4"/>
        <end position="193"/>
    </location>
</feature>
<dbReference type="PANTHER" id="PTHR42872:SF6">
    <property type="entry name" value="PROTEIN-GLUTAMATE METHYLESTERASE_PROTEIN-GLUTAMINE GLUTAMINASE"/>
    <property type="match status" value="1"/>
</dbReference>
<feature type="active site" evidence="4">
    <location>
        <position position="16"/>
    </location>
</feature>
<protein>
    <recommendedName>
        <fullName evidence="2">protein-glutamate methylesterase</fullName>
        <ecNumber evidence="2">3.1.1.61</ecNumber>
    </recommendedName>
</protein>
<evidence type="ECO:0000256" key="4">
    <source>
        <dbReference type="PROSITE-ProRule" id="PRU00050"/>
    </source>
</evidence>
<dbReference type="InterPro" id="IPR000673">
    <property type="entry name" value="Sig_transdc_resp-reg_Me-estase"/>
</dbReference>
<name>A0ABS8GSS9_9FLAO</name>
<accession>A0ABS8GSS9</accession>
<organism evidence="8 9">
    <name type="scientific">Leeuwenhoekiella parthenopeia</name>
    <dbReference type="NCBI Taxonomy" id="2890320"/>
    <lineage>
        <taxon>Bacteria</taxon>
        <taxon>Pseudomonadati</taxon>
        <taxon>Bacteroidota</taxon>
        <taxon>Flavobacteriia</taxon>
        <taxon>Flavobacteriales</taxon>
        <taxon>Flavobacteriaceae</taxon>
        <taxon>Leeuwenhoekiella</taxon>
    </lineage>
</organism>
<evidence type="ECO:0000256" key="2">
    <source>
        <dbReference type="ARBA" id="ARBA00039140"/>
    </source>
</evidence>
<evidence type="ECO:0000256" key="1">
    <source>
        <dbReference type="ARBA" id="ARBA00022801"/>
    </source>
</evidence>
<evidence type="ECO:0000256" key="5">
    <source>
        <dbReference type="SAM" id="Coils"/>
    </source>
</evidence>
<feature type="coiled-coil region" evidence="5">
    <location>
        <begin position="280"/>
        <end position="326"/>
    </location>
</feature>
<evidence type="ECO:0000313" key="8">
    <source>
        <dbReference type="EMBL" id="MCC4212994.1"/>
    </source>
</evidence>
<dbReference type="SUPFAM" id="SSF52738">
    <property type="entry name" value="Methylesterase CheB, C-terminal domain"/>
    <property type="match status" value="1"/>
</dbReference>
<evidence type="ECO:0000256" key="3">
    <source>
        <dbReference type="ARBA" id="ARBA00048267"/>
    </source>
</evidence>
<dbReference type="InterPro" id="IPR035909">
    <property type="entry name" value="CheB_C"/>
</dbReference>
<dbReference type="Pfam" id="PF01339">
    <property type="entry name" value="CheB_methylest"/>
    <property type="match status" value="1"/>
</dbReference>
<keyword evidence="9" id="KW-1185">Reference proteome</keyword>
<evidence type="ECO:0000259" key="7">
    <source>
        <dbReference type="PROSITE" id="PS50122"/>
    </source>
</evidence>
<evidence type="ECO:0000256" key="6">
    <source>
        <dbReference type="SAM" id="MobiDB-lite"/>
    </source>
</evidence>
<keyword evidence="1 4" id="KW-0378">Hydrolase</keyword>
<dbReference type="InterPro" id="IPR011247">
    <property type="entry name" value="Chemotax_prot-Glu_Me-esterase"/>
</dbReference>
<sequence>MKTFNEQTRIVVIGASAGGFDALRKLLKGFDKEINAAFFVVQHMQSHLHIDYASGLKQNSTLEFKYARHAAPIEPGVVYLAVPDHHLLIDEGVMLLTRGPRENMARPAIDPLFRSAAATYSNRLIGVVLSGMLSDGTSGLHAIKACKGLIGIQDPAEASYPEMPGFALSSLQPDFCCGMEDMASEITRLVNTEIPPAGEIPQYIKTEALLSKTMGSRVDLENDLGEKVPYGCPDCGGPLWLMKNDENQDRYRCHTGHGFTEDALIEAKKKKVEESLWIALRMFEEKLNLLKRSLKRFERNESRFLIESTRQKIKETQKNISTLKEAMDIEPPEFNPDVASSLQSESC</sequence>
<feature type="compositionally biased region" description="Polar residues" evidence="6">
    <location>
        <begin position="338"/>
        <end position="347"/>
    </location>
</feature>
<comment type="catalytic activity">
    <reaction evidence="3">
        <text>[protein]-L-glutamate 5-O-methyl ester + H2O = L-glutamyl-[protein] + methanol + H(+)</text>
        <dbReference type="Rhea" id="RHEA:23236"/>
        <dbReference type="Rhea" id="RHEA-COMP:10208"/>
        <dbReference type="Rhea" id="RHEA-COMP:10311"/>
        <dbReference type="ChEBI" id="CHEBI:15377"/>
        <dbReference type="ChEBI" id="CHEBI:15378"/>
        <dbReference type="ChEBI" id="CHEBI:17790"/>
        <dbReference type="ChEBI" id="CHEBI:29973"/>
        <dbReference type="ChEBI" id="CHEBI:82795"/>
        <dbReference type="EC" id="3.1.1.61"/>
    </reaction>
</comment>
<dbReference type="CDD" id="cd16433">
    <property type="entry name" value="CheB"/>
    <property type="match status" value="1"/>
</dbReference>
<dbReference type="RefSeq" id="WP_228230060.1">
    <property type="nucleotide sequence ID" value="NZ_JAJGMW010000011.1"/>
</dbReference>